<evidence type="ECO:0000256" key="5">
    <source>
        <dbReference type="ARBA" id="ARBA00022679"/>
    </source>
</evidence>
<evidence type="ECO:0000256" key="1">
    <source>
        <dbReference type="ARBA" id="ARBA00004811"/>
    </source>
</evidence>
<keyword evidence="4" id="KW-0028">Amino-acid biosynthesis</keyword>
<dbReference type="Gene3D" id="3.65.10.10">
    <property type="entry name" value="Enolpyruvate transferase domain"/>
    <property type="match status" value="2"/>
</dbReference>
<dbReference type="InterPro" id="IPR013792">
    <property type="entry name" value="RNA3'P_cycl/enolpyr_Trfase_a/b"/>
</dbReference>
<dbReference type="PANTHER" id="PTHR21090">
    <property type="entry name" value="AROM/DEHYDROQUINATE SYNTHASE"/>
    <property type="match status" value="1"/>
</dbReference>
<dbReference type="GO" id="GO:0008652">
    <property type="term" value="P:amino acid biosynthetic process"/>
    <property type="evidence" value="ECO:0007669"/>
    <property type="project" value="UniProtKB-KW"/>
</dbReference>
<protein>
    <recommendedName>
        <fullName evidence="3">3-phosphoshikimate 1-carboxyvinyltransferase</fullName>
        <ecNumber evidence="3">2.5.1.19</ecNumber>
    </recommendedName>
</protein>
<dbReference type="AlphaFoldDB" id="A0A382A3T4"/>
<dbReference type="UniPathway" id="UPA00053">
    <property type="reaction ID" value="UER00089"/>
</dbReference>
<evidence type="ECO:0000256" key="6">
    <source>
        <dbReference type="ARBA" id="ARBA00023141"/>
    </source>
</evidence>
<sequence>MPKHIYINKKISPYNKTIQVSSDKSLSIRTVLLASQAVGISKISNLLESEDVLNTLKTIKKLGINYKKKKNCYEIYGFGLNGFNPKNNTVINAGNSGTLGRLILSLLIKTDKNIKLIGDKSLSKRDFSRVVKPLKLFGANIKSKKNYLPVKIQGTEFLRPINYVEHIGSAQIKTACCFAALNAPGTTFIRARKSRNHTELLFKYLKIPIKVKSNKKFDLIKVKGLHQYNAFNYSIPGDISSSAFFIVLTLLSKNSEITIQNVNINKSRIGLIIILKIMGAKITFKNKRIYKGETSADIFVKSSKILKPINCPSSLNSFAIDELLLIFLVAGTKTKGISTFKKLGELNKKESPRLNIAIKFLRMIGIKVVRNKDDIKIYGKPNIDLKRNYHIKNFLKDHRIFMMSCIAALTLGGNWKINDKDSINTSFPKFLNILKNLGANIN</sequence>
<comment type="pathway">
    <text evidence="1">Metabolic intermediate biosynthesis; chorismate biosynthesis; chorismate from D-erythrose 4-phosphate and phosphoenolpyruvate: step 6/7.</text>
</comment>
<gene>
    <name evidence="9" type="ORF">METZ01_LOCUS148666</name>
</gene>
<dbReference type="PANTHER" id="PTHR21090:SF5">
    <property type="entry name" value="PENTAFUNCTIONAL AROM POLYPEPTIDE"/>
    <property type="match status" value="1"/>
</dbReference>
<comment type="similarity">
    <text evidence="2">Belongs to the EPSP synthase family.</text>
</comment>
<name>A0A382A3T4_9ZZZZ</name>
<evidence type="ECO:0000256" key="2">
    <source>
        <dbReference type="ARBA" id="ARBA00009948"/>
    </source>
</evidence>
<dbReference type="PIRSF" id="PIRSF000505">
    <property type="entry name" value="EPSPS"/>
    <property type="match status" value="1"/>
</dbReference>
<dbReference type="NCBIfam" id="TIGR01356">
    <property type="entry name" value="aroA"/>
    <property type="match status" value="1"/>
</dbReference>
<proteinExistence type="inferred from homology"/>
<keyword evidence="6" id="KW-0057">Aromatic amino acid biosynthesis</keyword>
<dbReference type="EMBL" id="UINC01023678">
    <property type="protein sequence ID" value="SVA95812.1"/>
    <property type="molecule type" value="Genomic_DNA"/>
</dbReference>
<reference evidence="9" key="1">
    <citation type="submission" date="2018-05" db="EMBL/GenBank/DDBJ databases">
        <authorList>
            <person name="Lanie J.A."/>
            <person name="Ng W.-L."/>
            <person name="Kazmierczak K.M."/>
            <person name="Andrzejewski T.M."/>
            <person name="Davidsen T.M."/>
            <person name="Wayne K.J."/>
            <person name="Tettelin H."/>
            <person name="Glass J.I."/>
            <person name="Rusch D."/>
            <person name="Podicherti R."/>
            <person name="Tsui H.-C.T."/>
            <person name="Winkler M.E."/>
        </authorList>
    </citation>
    <scope>NUCLEOTIDE SEQUENCE</scope>
</reference>
<evidence type="ECO:0000256" key="3">
    <source>
        <dbReference type="ARBA" id="ARBA00012450"/>
    </source>
</evidence>
<dbReference type="GO" id="GO:0009423">
    <property type="term" value="P:chorismate biosynthetic process"/>
    <property type="evidence" value="ECO:0007669"/>
    <property type="project" value="UniProtKB-UniPathway"/>
</dbReference>
<dbReference type="InterPro" id="IPR001986">
    <property type="entry name" value="Enolpyruvate_Tfrase_dom"/>
</dbReference>
<feature type="domain" description="Enolpyruvate transferase" evidence="8">
    <location>
        <begin position="10"/>
        <end position="433"/>
    </location>
</feature>
<accession>A0A382A3T4</accession>
<organism evidence="9">
    <name type="scientific">marine metagenome</name>
    <dbReference type="NCBI Taxonomy" id="408172"/>
    <lineage>
        <taxon>unclassified sequences</taxon>
        <taxon>metagenomes</taxon>
        <taxon>ecological metagenomes</taxon>
    </lineage>
</organism>
<dbReference type="InterPro" id="IPR006264">
    <property type="entry name" value="EPSP_synthase"/>
</dbReference>
<dbReference type="EC" id="2.5.1.19" evidence="3"/>
<evidence type="ECO:0000313" key="9">
    <source>
        <dbReference type="EMBL" id="SVA95812.1"/>
    </source>
</evidence>
<dbReference type="SUPFAM" id="SSF55205">
    <property type="entry name" value="EPT/RTPC-like"/>
    <property type="match status" value="1"/>
</dbReference>
<keyword evidence="5" id="KW-0808">Transferase</keyword>
<evidence type="ECO:0000259" key="8">
    <source>
        <dbReference type="Pfam" id="PF00275"/>
    </source>
</evidence>
<dbReference type="GO" id="GO:0009073">
    <property type="term" value="P:aromatic amino acid family biosynthetic process"/>
    <property type="evidence" value="ECO:0007669"/>
    <property type="project" value="UniProtKB-KW"/>
</dbReference>
<comment type="catalytic activity">
    <reaction evidence="7">
        <text>3-phosphoshikimate + phosphoenolpyruvate = 5-O-(1-carboxyvinyl)-3-phosphoshikimate + phosphate</text>
        <dbReference type="Rhea" id="RHEA:21256"/>
        <dbReference type="ChEBI" id="CHEBI:43474"/>
        <dbReference type="ChEBI" id="CHEBI:57701"/>
        <dbReference type="ChEBI" id="CHEBI:58702"/>
        <dbReference type="ChEBI" id="CHEBI:145989"/>
        <dbReference type="EC" id="2.5.1.19"/>
    </reaction>
    <physiologicalReaction direction="left-to-right" evidence="7">
        <dbReference type="Rhea" id="RHEA:21257"/>
    </physiologicalReaction>
</comment>
<dbReference type="InterPro" id="IPR036968">
    <property type="entry name" value="Enolpyruvate_Tfrase_sf"/>
</dbReference>
<dbReference type="Pfam" id="PF00275">
    <property type="entry name" value="EPSP_synthase"/>
    <property type="match status" value="1"/>
</dbReference>
<evidence type="ECO:0000256" key="7">
    <source>
        <dbReference type="ARBA" id="ARBA00044633"/>
    </source>
</evidence>
<dbReference type="GO" id="GO:0003866">
    <property type="term" value="F:3-phosphoshikimate 1-carboxyvinyltransferase activity"/>
    <property type="evidence" value="ECO:0007669"/>
    <property type="project" value="UniProtKB-EC"/>
</dbReference>
<evidence type="ECO:0000256" key="4">
    <source>
        <dbReference type="ARBA" id="ARBA00022605"/>
    </source>
</evidence>